<keyword evidence="2" id="KW-1185">Reference proteome</keyword>
<name>A0ABP8DCJ1_9ACTN</name>
<proteinExistence type="predicted"/>
<dbReference type="InterPro" id="IPR036291">
    <property type="entry name" value="NAD(P)-bd_dom_sf"/>
</dbReference>
<evidence type="ECO:0000313" key="2">
    <source>
        <dbReference type="Proteomes" id="UP001500620"/>
    </source>
</evidence>
<sequence length="221" mass="24230">MMMGMKVILFGATGMIGQGVLRESLLAADVDEVLVVTRTPTGVHHPKLRELTHDDFTDYEGVDFGGYDACFFCLGVSSVGLSEAAYTRITYDFTLAAARRMATQHPGMVFVYVSGAGTSTDGRQMWARVKGRTEVDVAALDLQAYAFRPGFIRPEHGARSRVRLYRVIYAAFSPISALLVRFAPGIATSTTQLARAMLMVARTRPEHRVWTSREIAAASDV</sequence>
<organism evidence="1 2">
    <name type="scientific">Dactylosporangium darangshiense</name>
    <dbReference type="NCBI Taxonomy" id="579108"/>
    <lineage>
        <taxon>Bacteria</taxon>
        <taxon>Bacillati</taxon>
        <taxon>Actinomycetota</taxon>
        <taxon>Actinomycetes</taxon>
        <taxon>Micromonosporales</taxon>
        <taxon>Micromonosporaceae</taxon>
        <taxon>Dactylosporangium</taxon>
    </lineage>
</organism>
<dbReference type="EMBL" id="BAABAT010000014">
    <property type="protein sequence ID" value="GAA4252670.1"/>
    <property type="molecule type" value="Genomic_DNA"/>
</dbReference>
<dbReference type="Proteomes" id="UP001500620">
    <property type="component" value="Unassembled WGS sequence"/>
</dbReference>
<dbReference type="PANTHER" id="PTHR14097:SF8">
    <property type="entry name" value="NAD(P)-BINDING DOMAIN-CONTAINING PROTEIN"/>
    <property type="match status" value="1"/>
</dbReference>
<dbReference type="Gene3D" id="3.40.50.720">
    <property type="entry name" value="NAD(P)-binding Rossmann-like Domain"/>
    <property type="match status" value="1"/>
</dbReference>
<accession>A0ABP8DCJ1</accession>
<dbReference type="SUPFAM" id="SSF51735">
    <property type="entry name" value="NAD(P)-binding Rossmann-fold domains"/>
    <property type="match status" value="1"/>
</dbReference>
<dbReference type="PANTHER" id="PTHR14097">
    <property type="entry name" value="OXIDOREDUCTASE HTATIP2"/>
    <property type="match status" value="1"/>
</dbReference>
<reference evidence="2" key="1">
    <citation type="journal article" date="2019" name="Int. J. Syst. Evol. Microbiol.">
        <title>The Global Catalogue of Microorganisms (GCM) 10K type strain sequencing project: providing services to taxonomists for standard genome sequencing and annotation.</title>
        <authorList>
            <consortium name="The Broad Institute Genomics Platform"/>
            <consortium name="The Broad Institute Genome Sequencing Center for Infectious Disease"/>
            <person name="Wu L."/>
            <person name="Ma J."/>
        </authorList>
    </citation>
    <scope>NUCLEOTIDE SEQUENCE [LARGE SCALE GENOMIC DNA]</scope>
    <source>
        <strain evidence="2">JCM 17441</strain>
    </source>
</reference>
<comment type="caution">
    <text evidence="1">The sequence shown here is derived from an EMBL/GenBank/DDBJ whole genome shotgun (WGS) entry which is preliminary data.</text>
</comment>
<protein>
    <submittedName>
        <fullName evidence="1">Epimerase</fullName>
    </submittedName>
</protein>
<gene>
    <name evidence="1" type="ORF">GCM10022255_050390</name>
</gene>
<evidence type="ECO:0000313" key="1">
    <source>
        <dbReference type="EMBL" id="GAA4252670.1"/>
    </source>
</evidence>